<dbReference type="GO" id="GO:0050568">
    <property type="term" value="F:protein-glutamine glutaminase activity"/>
    <property type="evidence" value="ECO:0007669"/>
    <property type="project" value="UniProtKB-UniRule"/>
</dbReference>
<comment type="similarity">
    <text evidence="3">Belongs to the CheD family.</text>
</comment>
<evidence type="ECO:0000313" key="5">
    <source>
        <dbReference type="Proteomes" id="UP000032568"/>
    </source>
</evidence>
<comment type="catalytic activity">
    <reaction evidence="3">
        <text>L-glutaminyl-[protein] + H2O = L-glutamyl-[protein] + NH4(+)</text>
        <dbReference type="Rhea" id="RHEA:16441"/>
        <dbReference type="Rhea" id="RHEA-COMP:10207"/>
        <dbReference type="Rhea" id="RHEA-COMP:10208"/>
        <dbReference type="ChEBI" id="CHEBI:15377"/>
        <dbReference type="ChEBI" id="CHEBI:28938"/>
        <dbReference type="ChEBI" id="CHEBI:29973"/>
        <dbReference type="ChEBI" id="CHEBI:30011"/>
        <dbReference type="EC" id="3.5.1.44"/>
    </reaction>
</comment>
<dbReference type="NCBIfam" id="NF010013">
    <property type="entry name" value="PRK13487.1"/>
    <property type="match status" value="1"/>
</dbReference>
<keyword evidence="5" id="KW-1185">Reference proteome</keyword>
<reference evidence="4 5" key="1">
    <citation type="journal article" date="2015" name="Genome Announc.">
        <title>Draft Genome Sequences of Marine Isolates of Thalassomonas viridans and Thalassomonas actiniarum.</title>
        <authorList>
            <person name="Olonade I."/>
            <person name="van Zyl L.J."/>
            <person name="Trindade M."/>
        </authorList>
    </citation>
    <scope>NUCLEOTIDE SEQUENCE [LARGE SCALE GENOMIC DNA]</scope>
    <source>
        <strain evidence="4 5">A5K-106</strain>
    </source>
</reference>
<evidence type="ECO:0000256" key="2">
    <source>
        <dbReference type="ARBA" id="ARBA00022801"/>
    </source>
</evidence>
<comment type="function">
    <text evidence="3">Probably deamidates glutamine residues to glutamate on methyl-accepting chemotaxis receptors (MCPs), playing an important role in chemotaxis.</text>
</comment>
<dbReference type="InterPro" id="IPR011324">
    <property type="entry name" value="Cytotoxic_necrot_fac-like_cat"/>
</dbReference>
<dbReference type="Pfam" id="PF03975">
    <property type="entry name" value="CheD"/>
    <property type="match status" value="1"/>
</dbReference>
<dbReference type="AlphaFoldDB" id="A0AAE9YVA3"/>
<evidence type="ECO:0000313" key="4">
    <source>
        <dbReference type="EMBL" id="WDE01901.1"/>
    </source>
</evidence>
<dbReference type="SUPFAM" id="SSF64438">
    <property type="entry name" value="CNF1/YfiH-like putative cysteine hydrolases"/>
    <property type="match status" value="1"/>
</dbReference>
<dbReference type="KEGG" id="tact:SG35_015955"/>
<dbReference type="PANTHER" id="PTHR35147">
    <property type="entry name" value="CHEMORECEPTOR GLUTAMINE DEAMIDASE CHED-RELATED"/>
    <property type="match status" value="1"/>
</dbReference>
<gene>
    <name evidence="3 4" type="primary">cheD</name>
    <name evidence="4" type="ORF">SG35_015955</name>
</gene>
<dbReference type="EMBL" id="CP059735">
    <property type="protein sequence ID" value="WDE01901.1"/>
    <property type="molecule type" value="Genomic_DNA"/>
</dbReference>
<proteinExistence type="inferred from homology"/>
<accession>A0AAE9YVA3</accession>
<organism evidence="4 5">
    <name type="scientific">Thalassomonas actiniarum</name>
    <dbReference type="NCBI Taxonomy" id="485447"/>
    <lineage>
        <taxon>Bacteria</taxon>
        <taxon>Pseudomonadati</taxon>
        <taxon>Pseudomonadota</taxon>
        <taxon>Gammaproteobacteria</taxon>
        <taxon>Alteromonadales</taxon>
        <taxon>Colwelliaceae</taxon>
        <taxon>Thalassomonas</taxon>
    </lineage>
</organism>
<dbReference type="PANTHER" id="PTHR35147:SF2">
    <property type="entry name" value="CHEMORECEPTOR GLUTAMINE DEAMIDASE CHED-RELATED"/>
    <property type="match status" value="1"/>
</dbReference>
<dbReference type="EC" id="3.5.1.44" evidence="3"/>
<sequence>MEVEECLHKCLPEFTHINHYWDRQRQMVVAKILPGEFYITTENIAIATTLGSCIAACIRDTRTGMGGMNHFMLPHTLKEAAEVNWGQRKRICDATRYGNYAMEHLINKILSHGGRRCNFRAKVFGGGKVLKQMSDVGQSNIDFVLGYLKDENIRIDNADLGGDYPRKVIFEPGTGKVYMKRLDNLHNDTIVRRERDYKYKIDHQAVGGDIELF</sequence>
<keyword evidence="2 3" id="KW-0378">Hydrolase</keyword>
<keyword evidence="1 3" id="KW-0145">Chemotaxis</keyword>
<dbReference type="Proteomes" id="UP000032568">
    <property type="component" value="Chromosome"/>
</dbReference>
<dbReference type="CDD" id="cd16352">
    <property type="entry name" value="CheD"/>
    <property type="match status" value="1"/>
</dbReference>
<name>A0AAE9YVA3_9GAMM</name>
<evidence type="ECO:0000256" key="1">
    <source>
        <dbReference type="ARBA" id="ARBA00022500"/>
    </source>
</evidence>
<dbReference type="InterPro" id="IPR005659">
    <property type="entry name" value="Chemorcpt_Glu_NH3ase_CheD"/>
</dbReference>
<dbReference type="InterPro" id="IPR038592">
    <property type="entry name" value="CheD-like_sf"/>
</dbReference>
<reference evidence="4 5" key="2">
    <citation type="journal article" date="2022" name="Mar. Drugs">
        <title>Bioassay-Guided Fractionation Leads to the Detection of Cholic Acid Generated by the Rare Thalassomonas sp.</title>
        <authorList>
            <person name="Pheiffer F."/>
            <person name="Schneider Y.K."/>
            <person name="Hansen E.H."/>
            <person name="Andersen J.H."/>
            <person name="Isaksson J."/>
            <person name="Busche T."/>
            <person name="R C."/>
            <person name="Kalinowski J."/>
            <person name="Zyl L.V."/>
            <person name="Trindade M."/>
        </authorList>
    </citation>
    <scope>NUCLEOTIDE SEQUENCE [LARGE SCALE GENOMIC DNA]</scope>
    <source>
        <strain evidence="4 5">A5K-106</strain>
    </source>
</reference>
<dbReference type="GO" id="GO:0006935">
    <property type="term" value="P:chemotaxis"/>
    <property type="evidence" value="ECO:0007669"/>
    <property type="project" value="UniProtKB-UniRule"/>
</dbReference>
<dbReference type="HAMAP" id="MF_01440">
    <property type="entry name" value="CheD"/>
    <property type="match status" value="1"/>
</dbReference>
<protein>
    <recommendedName>
        <fullName evidence="3">Probable chemoreceptor glutamine deamidase CheD</fullName>
        <ecNumber evidence="3">3.5.1.44</ecNumber>
    </recommendedName>
</protein>
<dbReference type="Gene3D" id="3.30.1330.200">
    <property type="match status" value="1"/>
</dbReference>
<evidence type="ECO:0000256" key="3">
    <source>
        <dbReference type="HAMAP-Rule" id="MF_01440"/>
    </source>
</evidence>